<evidence type="ECO:0000313" key="2">
    <source>
        <dbReference type="EMBL" id="GAA4000831.1"/>
    </source>
</evidence>
<gene>
    <name evidence="2" type="ORF">GCM10022211_09270</name>
</gene>
<evidence type="ECO:0000259" key="1">
    <source>
        <dbReference type="Pfam" id="PF03724"/>
    </source>
</evidence>
<evidence type="ECO:0000313" key="3">
    <source>
        <dbReference type="Proteomes" id="UP001501310"/>
    </source>
</evidence>
<dbReference type="PANTHER" id="PTHR35535">
    <property type="entry name" value="HEAT SHOCK PROTEIN HSLJ"/>
    <property type="match status" value="1"/>
</dbReference>
<dbReference type="PANTHER" id="PTHR35535:SF2">
    <property type="entry name" value="DUF306 DOMAIN-CONTAINING PROTEIN"/>
    <property type="match status" value="1"/>
</dbReference>
<dbReference type="Pfam" id="PF03724">
    <property type="entry name" value="META"/>
    <property type="match status" value="1"/>
</dbReference>
<dbReference type="InterPro" id="IPR053147">
    <property type="entry name" value="Hsp_HslJ-like"/>
</dbReference>
<dbReference type="Gene3D" id="2.40.128.270">
    <property type="match status" value="1"/>
</dbReference>
<organism evidence="2 3">
    <name type="scientific">Sphingomonas humi</name>
    <dbReference type="NCBI Taxonomy" id="335630"/>
    <lineage>
        <taxon>Bacteria</taxon>
        <taxon>Pseudomonadati</taxon>
        <taxon>Pseudomonadota</taxon>
        <taxon>Alphaproteobacteria</taxon>
        <taxon>Sphingomonadales</taxon>
        <taxon>Sphingomonadaceae</taxon>
        <taxon>Sphingomonas</taxon>
    </lineage>
</organism>
<sequence length="229" mass="23915">MERRIFSIAAIAALCLGGCAGRVGTPGGAVDPLQARGEQPGWRLTATPGRVVFASDDGRLLVDETNEAGTVPKDGRLQGKRIIIDSRVQACALGGSAYTQTVRVTVDGQAWDGCGGAQSRGLSLGAGKWNVLSVSGRSTPLDRPFEASFERGRLSLQLGCNRLTAPYALAGQLLSVGAVAATRMTCPDMSFETAGLQALALPFEVEPIGTDQLVLRNALGTFNLARARS</sequence>
<dbReference type="Proteomes" id="UP001501310">
    <property type="component" value="Unassembled WGS sequence"/>
</dbReference>
<feature type="domain" description="DUF306" evidence="1">
    <location>
        <begin position="125"/>
        <end position="220"/>
    </location>
</feature>
<keyword evidence="3" id="KW-1185">Reference proteome</keyword>
<reference evidence="3" key="1">
    <citation type="journal article" date="2019" name="Int. J. Syst. Evol. Microbiol.">
        <title>The Global Catalogue of Microorganisms (GCM) 10K type strain sequencing project: providing services to taxonomists for standard genome sequencing and annotation.</title>
        <authorList>
            <consortium name="The Broad Institute Genomics Platform"/>
            <consortium name="The Broad Institute Genome Sequencing Center for Infectious Disease"/>
            <person name="Wu L."/>
            <person name="Ma J."/>
        </authorList>
    </citation>
    <scope>NUCLEOTIDE SEQUENCE [LARGE SCALE GENOMIC DNA]</scope>
    <source>
        <strain evidence="3">JCM 16603</strain>
    </source>
</reference>
<accession>A0ABP7RQF7</accession>
<name>A0ABP7RQF7_9SPHN</name>
<comment type="caution">
    <text evidence="2">The sequence shown here is derived from an EMBL/GenBank/DDBJ whole genome shotgun (WGS) entry which is preliminary data.</text>
</comment>
<dbReference type="RefSeq" id="WP_344708995.1">
    <property type="nucleotide sequence ID" value="NZ_BAAAZD010000001.1"/>
</dbReference>
<protein>
    <recommendedName>
        <fullName evidence="1">DUF306 domain-containing protein</fullName>
    </recommendedName>
</protein>
<dbReference type="EMBL" id="BAAAZD010000001">
    <property type="protein sequence ID" value="GAA4000831.1"/>
    <property type="molecule type" value="Genomic_DNA"/>
</dbReference>
<proteinExistence type="predicted"/>
<dbReference type="InterPro" id="IPR038670">
    <property type="entry name" value="HslJ-like_sf"/>
</dbReference>
<dbReference type="InterPro" id="IPR005184">
    <property type="entry name" value="DUF306_Meta_HslJ"/>
</dbReference>